<comment type="caution">
    <text evidence="2">The sequence shown here is derived from an EMBL/GenBank/DDBJ whole genome shotgun (WGS) entry which is preliminary data.</text>
</comment>
<reference evidence="2 3" key="1">
    <citation type="submission" date="2024-09" db="EMBL/GenBank/DDBJ databases">
        <title>Rethinking Asexuality: The Enigmatic Case of Functional Sexual Genes in Lepraria (Stereocaulaceae).</title>
        <authorList>
            <person name="Doellman M."/>
            <person name="Sun Y."/>
            <person name="Barcenas-Pena A."/>
            <person name="Lumbsch H.T."/>
            <person name="Grewe F."/>
        </authorList>
    </citation>
    <scope>NUCLEOTIDE SEQUENCE [LARGE SCALE GENOMIC DNA]</scope>
    <source>
        <strain evidence="2 3">Mercado 3170</strain>
    </source>
</reference>
<organism evidence="2 3">
    <name type="scientific">Stereocaulon virgatum</name>
    <dbReference type="NCBI Taxonomy" id="373712"/>
    <lineage>
        <taxon>Eukaryota</taxon>
        <taxon>Fungi</taxon>
        <taxon>Dikarya</taxon>
        <taxon>Ascomycota</taxon>
        <taxon>Pezizomycotina</taxon>
        <taxon>Lecanoromycetes</taxon>
        <taxon>OSLEUM clade</taxon>
        <taxon>Lecanoromycetidae</taxon>
        <taxon>Lecanorales</taxon>
        <taxon>Lecanorineae</taxon>
        <taxon>Stereocaulaceae</taxon>
        <taxon>Stereocaulon</taxon>
    </lineage>
</organism>
<protein>
    <submittedName>
        <fullName evidence="2">Uncharacterized protein</fullName>
    </submittedName>
</protein>
<feature type="region of interest" description="Disordered" evidence="1">
    <location>
        <begin position="63"/>
        <end position="102"/>
    </location>
</feature>
<proteinExistence type="predicted"/>
<keyword evidence="3" id="KW-1185">Reference proteome</keyword>
<evidence type="ECO:0000313" key="2">
    <source>
        <dbReference type="EMBL" id="KAL2040956.1"/>
    </source>
</evidence>
<sequence>MVSESSRAFSTAARTSRLGVPFIDTIMQRQIRLFERMRSCVARSRPYRGIRWAVQKVQVASSGAQDTSISCTTKQRSTNTEALPVTDRKSHNSVLVPLQSAK</sequence>
<name>A0ABR4A7S4_9LECA</name>
<evidence type="ECO:0000256" key="1">
    <source>
        <dbReference type="SAM" id="MobiDB-lite"/>
    </source>
</evidence>
<feature type="compositionally biased region" description="Polar residues" evidence="1">
    <location>
        <begin position="63"/>
        <end position="81"/>
    </location>
</feature>
<gene>
    <name evidence="2" type="ORF">N7G274_006414</name>
</gene>
<dbReference type="Proteomes" id="UP001590950">
    <property type="component" value="Unassembled WGS sequence"/>
</dbReference>
<dbReference type="EMBL" id="JBEFKJ010000019">
    <property type="protein sequence ID" value="KAL2040956.1"/>
    <property type="molecule type" value="Genomic_DNA"/>
</dbReference>
<evidence type="ECO:0000313" key="3">
    <source>
        <dbReference type="Proteomes" id="UP001590950"/>
    </source>
</evidence>
<accession>A0ABR4A7S4</accession>